<evidence type="ECO:0000313" key="1">
    <source>
        <dbReference type="EMBL" id="TCU90664.1"/>
    </source>
</evidence>
<dbReference type="EMBL" id="SMBU01000030">
    <property type="protein sequence ID" value="TCU90664.1"/>
    <property type="molecule type" value="Genomic_DNA"/>
</dbReference>
<proteinExistence type="predicted"/>
<organism evidence="1 2">
    <name type="scientific">Roseateles saccharophilus</name>
    <name type="common">Pseudomonas saccharophila</name>
    <dbReference type="NCBI Taxonomy" id="304"/>
    <lineage>
        <taxon>Bacteria</taxon>
        <taxon>Pseudomonadati</taxon>
        <taxon>Pseudomonadota</taxon>
        <taxon>Betaproteobacteria</taxon>
        <taxon>Burkholderiales</taxon>
        <taxon>Sphaerotilaceae</taxon>
        <taxon>Roseateles</taxon>
    </lineage>
</organism>
<keyword evidence="2" id="KW-1185">Reference proteome</keyword>
<reference evidence="1 2" key="1">
    <citation type="submission" date="2019-03" db="EMBL/GenBank/DDBJ databases">
        <title>Genomic Encyclopedia of Type Strains, Phase IV (KMG-IV): sequencing the most valuable type-strain genomes for metagenomic binning, comparative biology and taxonomic classification.</title>
        <authorList>
            <person name="Goeker M."/>
        </authorList>
    </citation>
    <scope>NUCLEOTIDE SEQUENCE [LARGE SCALE GENOMIC DNA]</scope>
    <source>
        <strain evidence="1 2">DSM 654</strain>
    </source>
</reference>
<accession>A0A4R3UL56</accession>
<name>A0A4R3UL56_ROSSA</name>
<dbReference type="OrthoDB" id="8908687at2"/>
<evidence type="ECO:0000313" key="2">
    <source>
        <dbReference type="Proteomes" id="UP000295110"/>
    </source>
</evidence>
<sequence length="109" mass="11946">MPAITPAPSPAHPFVEFASLFEQWAAGPLAYSRWLTQLLDAQTSLWKDMERRTANLWQPLLGPVAAPSAQPLVDAAQGLGLFGPEALQQAWANWAQVWVDALRHDATEA</sequence>
<dbReference type="Proteomes" id="UP000295110">
    <property type="component" value="Unassembled WGS sequence"/>
</dbReference>
<dbReference type="AlphaFoldDB" id="A0A4R3UL56"/>
<dbReference type="RefSeq" id="WP_132575023.1">
    <property type="nucleotide sequence ID" value="NZ_SMBU01000030.1"/>
</dbReference>
<gene>
    <name evidence="1" type="ORF">EV671_103012</name>
</gene>
<comment type="caution">
    <text evidence="1">The sequence shown here is derived from an EMBL/GenBank/DDBJ whole genome shotgun (WGS) entry which is preliminary data.</text>
</comment>
<protein>
    <submittedName>
        <fullName evidence="1">Uncharacterized protein</fullName>
    </submittedName>
</protein>